<accession>A0ABS6JHK4</accession>
<dbReference type="Proteomes" id="UP000784880">
    <property type="component" value="Unassembled WGS sequence"/>
</dbReference>
<comment type="caution">
    <text evidence="1">The sequence shown here is derived from an EMBL/GenBank/DDBJ whole genome shotgun (WGS) entry which is preliminary data.</text>
</comment>
<gene>
    <name evidence="1" type="ORF">KS419_15380</name>
</gene>
<evidence type="ECO:0000313" key="2">
    <source>
        <dbReference type="Proteomes" id="UP000784880"/>
    </source>
</evidence>
<sequence length="85" mass="10105">MDQYEKDAYFELRDKLIKRLPEPEKSVYSHFRKLEKENLKKQGRLIVNGRSAIESTAEHFMMEISEVKAICLRATNQLKELAQKY</sequence>
<dbReference type="EMBL" id="JAHQCS010000121">
    <property type="protein sequence ID" value="MBU9713113.1"/>
    <property type="molecule type" value="Genomic_DNA"/>
</dbReference>
<protein>
    <submittedName>
        <fullName evidence="1">Uncharacterized protein</fullName>
    </submittedName>
</protein>
<keyword evidence="2" id="KW-1185">Reference proteome</keyword>
<proteinExistence type="predicted"/>
<evidence type="ECO:0000313" key="1">
    <source>
        <dbReference type="EMBL" id="MBU9713113.1"/>
    </source>
</evidence>
<organism evidence="1 2">
    <name type="scientific">Evansella tamaricis</name>
    <dbReference type="NCBI Taxonomy" id="2069301"/>
    <lineage>
        <taxon>Bacteria</taxon>
        <taxon>Bacillati</taxon>
        <taxon>Bacillota</taxon>
        <taxon>Bacilli</taxon>
        <taxon>Bacillales</taxon>
        <taxon>Bacillaceae</taxon>
        <taxon>Evansella</taxon>
    </lineage>
</organism>
<name>A0ABS6JHK4_9BACI</name>
<dbReference type="RefSeq" id="WP_217067283.1">
    <property type="nucleotide sequence ID" value="NZ_JAHQCS010000121.1"/>
</dbReference>
<reference evidence="1 2" key="1">
    <citation type="submission" date="2021-06" db="EMBL/GenBank/DDBJ databases">
        <title>Bacillus sp. RD4P76, an endophyte from a halophyte.</title>
        <authorList>
            <person name="Sun J.-Q."/>
        </authorList>
    </citation>
    <scope>NUCLEOTIDE SEQUENCE [LARGE SCALE GENOMIC DNA]</scope>
    <source>
        <strain evidence="1 2">CGMCC 1.15917</strain>
    </source>
</reference>